<name>A0A0G0SEM2_9BACT</name>
<comment type="caution">
    <text evidence="4">The sequence shown here is derived from an EMBL/GenBank/DDBJ whole genome shotgun (WGS) entry which is preliminary data.</text>
</comment>
<dbReference type="CDD" id="cd10918">
    <property type="entry name" value="CE4_NodB_like_5s_6s"/>
    <property type="match status" value="1"/>
</dbReference>
<dbReference type="PANTHER" id="PTHR34216">
    <property type="match status" value="1"/>
</dbReference>
<organism evidence="4 5">
    <name type="scientific">Candidatus Gottesmanbacteria bacterium GW2011_GWC2_39_8</name>
    <dbReference type="NCBI Taxonomy" id="1618450"/>
    <lineage>
        <taxon>Bacteria</taxon>
        <taxon>Candidatus Gottesmaniibacteriota</taxon>
    </lineage>
</organism>
<accession>A0A0G0SEM2</accession>
<gene>
    <name evidence="4" type="ORF">UT63_C0023G0008</name>
</gene>
<keyword evidence="2" id="KW-0732">Signal</keyword>
<dbReference type="Pfam" id="PF01522">
    <property type="entry name" value="Polysacc_deac_1"/>
    <property type="match status" value="1"/>
</dbReference>
<proteinExistence type="predicted"/>
<dbReference type="EMBL" id="LBXN01000023">
    <property type="protein sequence ID" value="KKR33145.1"/>
    <property type="molecule type" value="Genomic_DNA"/>
</dbReference>
<dbReference type="AlphaFoldDB" id="A0A0G0SEM2"/>
<dbReference type="InterPro" id="IPR011330">
    <property type="entry name" value="Glyco_hydro/deAcase_b/a-brl"/>
</dbReference>
<dbReference type="GO" id="GO:0016810">
    <property type="term" value="F:hydrolase activity, acting on carbon-nitrogen (but not peptide) bonds"/>
    <property type="evidence" value="ECO:0007669"/>
    <property type="project" value="InterPro"/>
</dbReference>
<dbReference type="Gene3D" id="3.20.20.370">
    <property type="entry name" value="Glycoside hydrolase/deacetylase"/>
    <property type="match status" value="1"/>
</dbReference>
<evidence type="ECO:0000259" key="3">
    <source>
        <dbReference type="PROSITE" id="PS51677"/>
    </source>
</evidence>
<dbReference type="SUPFAM" id="SSF88713">
    <property type="entry name" value="Glycoside hydrolase/deacetylase"/>
    <property type="match status" value="1"/>
</dbReference>
<evidence type="ECO:0000256" key="2">
    <source>
        <dbReference type="ARBA" id="ARBA00022729"/>
    </source>
</evidence>
<feature type="domain" description="NodB homology" evidence="3">
    <location>
        <begin position="61"/>
        <end position="252"/>
    </location>
</feature>
<dbReference type="PANTHER" id="PTHR34216:SF3">
    <property type="entry name" value="POLY-BETA-1,6-N-ACETYL-D-GLUCOSAMINE N-DEACETYLASE"/>
    <property type="match status" value="1"/>
</dbReference>
<dbReference type="GO" id="GO:0005576">
    <property type="term" value="C:extracellular region"/>
    <property type="evidence" value="ECO:0007669"/>
    <property type="project" value="UniProtKB-SubCell"/>
</dbReference>
<protein>
    <recommendedName>
        <fullName evidence="3">NodB homology domain-containing protein</fullName>
    </recommendedName>
</protein>
<evidence type="ECO:0000313" key="5">
    <source>
        <dbReference type="Proteomes" id="UP000034539"/>
    </source>
</evidence>
<comment type="subcellular location">
    <subcellularLocation>
        <location evidence="1">Secreted</location>
    </subcellularLocation>
</comment>
<dbReference type="InterPro" id="IPR051398">
    <property type="entry name" value="Polysacch_Deacetylase"/>
</dbReference>
<sequence>MFLYFLDSKVLKRNAEIIVICYHDIGEEGGFSVRLKDFIRQIDTLKDLEDHMEGKKKIKSPSFILTFDDGYRGILSTVPYLERNRIKPTVFVISSKVKEKGQNDSYLSLPDLKALMNKGWHIGNHSKSHIPLTGINDLTMREEILSSTQTLSESLGTKIRYFAYPYGRYNGKVTDRLSHNNYDLGLTMDDNTFDKVTNRYQIPRIGINKSHGFSEFKATISPSVIKFRAFAKKIGIGNLFSILMDLKDKSYD</sequence>
<dbReference type="GO" id="GO:0005975">
    <property type="term" value="P:carbohydrate metabolic process"/>
    <property type="evidence" value="ECO:0007669"/>
    <property type="project" value="InterPro"/>
</dbReference>
<dbReference type="Proteomes" id="UP000034539">
    <property type="component" value="Unassembled WGS sequence"/>
</dbReference>
<dbReference type="InterPro" id="IPR002509">
    <property type="entry name" value="NODB_dom"/>
</dbReference>
<evidence type="ECO:0000256" key="1">
    <source>
        <dbReference type="ARBA" id="ARBA00004613"/>
    </source>
</evidence>
<dbReference type="PROSITE" id="PS51677">
    <property type="entry name" value="NODB"/>
    <property type="match status" value="1"/>
</dbReference>
<evidence type="ECO:0000313" key="4">
    <source>
        <dbReference type="EMBL" id="KKR33145.1"/>
    </source>
</evidence>
<reference evidence="4 5" key="1">
    <citation type="journal article" date="2015" name="Nature">
        <title>rRNA introns, odd ribosomes, and small enigmatic genomes across a large radiation of phyla.</title>
        <authorList>
            <person name="Brown C.T."/>
            <person name="Hug L.A."/>
            <person name="Thomas B.C."/>
            <person name="Sharon I."/>
            <person name="Castelle C.J."/>
            <person name="Singh A."/>
            <person name="Wilkins M.J."/>
            <person name="Williams K.H."/>
            <person name="Banfield J.F."/>
        </authorList>
    </citation>
    <scope>NUCLEOTIDE SEQUENCE [LARGE SCALE GENOMIC DNA]</scope>
</reference>